<name>A0A8W8NNT4_MAGGI</name>
<dbReference type="InterPro" id="IPR000436">
    <property type="entry name" value="Sushi_SCR_CCP_dom"/>
</dbReference>
<feature type="region of interest" description="Disordered" evidence="5">
    <location>
        <begin position="425"/>
        <end position="539"/>
    </location>
</feature>
<feature type="chain" id="PRO_5042432186" description="Sushi domain-containing protein" evidence="7">
    <location>
        <begin position="22"/>
        <end position="632"/>
    </location>
</feature>
<dbReference type="PROSITE" id="PS50923">
    <property type="entry name" value="SUSHI"/>
    <property type="match status" value="2"/>
</dbReference>
<feature type="compositionally biased region" description="Polar residues" evidence="5">
    <location>
        <begin position="176"/>
        <end position="198"/>
    </location>
</feature>
<evidence type="ECO:0000256" key="5">
    <source>
        <dbReference type="SAM" id="MobiDB-lite"/>
    </source>
</evidence>
<keyword evidence="1 7" id="KW-0732">Signal</keyword>
<dbReference type="Pfam" id="PF00084">
    <property type="entry name" value="Sushi"/>
    <property type="match status" value="1"/>
</dbReference>
<feature type="compositionally biased region" description="Low complexity" evidence="5">
    <location>
        <begin position="153"/>
        <end position="175"/>
    </location>
</feature>
<dbReference type="EnsemblMetazoa" id="G6089.4">
    <property type="protein sequence ID" value="G6089.4:cds"/>
    <property type="gene ID" value="G6089"/>
</dbReference>
<dbReference type="SUPFAM" id="SSF57535">
    <property type="entry name" value="Complement control module/SCR domain"/>
    <property type="match status" value="2"/>
</dbReference>
<dbReference type="PANTHER" id="PTHR45656">
    <property type="entry name" value="PROTEIN CBR-CLEC-78"/>
    <property type="match status" value="1"/>
</dbReference>
<evidence type="ECO:0000256" key="7">
    <source>
        <dbReference type="SAM" id="SignalP"/>
    </source>
</evidence>
<evidence type="ECO:0000256" key="6">
    <source>
        <dbReference type="SAM" id="Phobius"/>
    </source>
</evidence>
<dbReference type="AlphaFoldDB" id="A0A8W8NNT4"/>
<evidence type="ECO:0000259" key="8">
    <source>
        <dbReference type="PROSITE" id="PS50923"/>
    </source>
</evidence>
<evidence type="ECO:0000313" key="9">
    <source>
        <dbReference type="EnsemblMetazoa" id="G6089.3:cds"/>
    </source>
</evidence>
<feature type="compositionally biased region" description="Polar residues" evidence="5">
    <location>
        <begin position="528"/>
        <end position="539"/>
    </location>
</feature>
<evidence type="ECO:0000256" key="3">
    <source>
        <dbReference type="ARBA" id="ARBA00023157"/>
    </source>
</evidence>
<protein>
    <recommendedName>
        <fullName evidence="8">Sushi domain-containing protein</fullName>
    </recommendedName>
</protein>
<evidence type="ECO:0000313" key="10">
    <source>
        <dbReference type="Proteomes" id="UP000005408"/>
    </source>
</evidence>
<accession>A0A8W8NNT4</accession>
<dbReference type="OMA" id="YNCSEDI"/>
<dbReference type="Proteomes" id="UP000005408">
    <property type="component" value="Unassembled WGS sequence"/>
</dbReference>
<keyword evidence="10" id="KW-1185">Reference proteome</keyword>
<dbReference type="Gene3D" id="2.10.70.10">
    <property type="entry name" value="Complement Module, domain 1"/>
    <property type="match status" value="2"/>
</dbReference>
<feature type="compositionally biased region" description="Low complexity" evidence="5">
    <location>
        <begin position="297"/>
        <end position="311"/>
    </location>
</feature>
<comment type="caution">
    <text evidence="4">Lacks conserved residue(s) required for the propagation of feature annotation.</text>
</comment>
<feature type="region of interest" description="Disordered" evidence="5">
    <location>
        <begin position="153"/>
        <end position="198"/>
    </location>
</feature>
<keyword evidence="2" id="KW-0677">Repeat</keyword>
<dbReference type="InterPro" id="IPR035976">
    <property type="entry name" value="Sushi/SCR/CCP_sf"/>
</dbReference>
<feature type="domain" description="Sushi" evidence="8">
    <location>
        <begin position="80"/>
        <end position="134"/>
    </location>
</feature>
<keyword evidence="6" id="KW-1133">Transmembrane helix</keyword>
<feature type="signal peptide" evidence="7">
    <location>
        <begin position="1"/>
        <end position="21"/>
    </location>
</feature>
<dbReference type="PANTHER" id="PTHR45656:SF4">
    <property type="entry name" value="PROTEIN CBR-CLEC-78"/>
    <property type="match status" value="1"/>
</dbReference>
<reference evidence="9" key="1">
    <citation type="submission" date="2022-08" db="UniProtKB">
        <authorList>
            <consortium name="EnsemblMetazoa"/>
        </authorList>
    </citation>
    <scope>IDENTIFICATION</scope>
    <source>
        <strain evidence="9">05x7-T-G4-1.051#20</strain>
    </source>
</reference>
<evidence type="ECO:0000256" key="1">
    <source>
        <dbReference type="ARBA" id="ARBA00022729"/>
    </source>
</evidence>
<feature type="compositionally biased region" description="Low complexity" evidence="5">
    <location>
        <begin position="276"/>
        <end position="288"/>
    </location>
</feature>
<sequence length="632" mass="69177">MKIPYFLIILTVYLAAEFSEGQKYECEMPKLKNGRVRIRSKGQIARFRCRKRFKLYGEKMALCLKDVWNLPVPICVAPGKKCPKQKLSKDLLVTQSLRSGFLEFSCKPGLTLEGKDKIYCDGSQWSDKAPKCVYNISTEATTVPLVTTAVSTETESSSYQSTPTTETSNTANPTTGNNRPTAGMSTTITETPSQRTGHLSDTTLSEFTDLYSKTQVPTHSFSVATKKESKVSTSHPAKTDSTTVLKPNIVVKNSTTKSLVTTELRMTTEQYINITTTGSNTDTDTNETITHINTEPTRLTQTTEDQTTYTTPGPKQETKTIEQPSTKAKTTEQSIPSTTLRSRKRAETTEQLTTLTTAKPSRGSKTTEKLTTLTTAEPSTEAKSTEHDTTVTTVKPSEKTTVTEKPTATTNKETIITTQSTTILTPTPKRTTTFPPSSTQKPQRRTTTSPPTTTEIQTTTAVSVKTSSIPSIQSTTVTRSTDSTTSEITSTTQSVSSEISHYSTYRVTTTPPNPTSSSTSRSKTTLSVNTTARPVQSTTKSMYFNNTIKEDIAPATKPSQNDTDIPNVIVASQQSVPDDTPIKPLVIGLGVGVAIGLVILIVGSYLWVRRRRRKEEECDEMTPITGTGSQEW</sequence>
<dbReference type="InterPro" id="IPR051277">
    <property type="entry name" value="SEZ6_CSMD_C4BPB_Regulators"/>
</dbReference>
<proteinExistence type="predicted"/>
<keyword evidence="6" id="KW-0812">Transmembrane</keyword>
<feature type="domain" description="Sushi" evidence="8">
    <location>
        <begin position="24"/>
        <end position="77"/>
    </location>
</feature>
<feature type="compositionally biased region" description="Low complexity" evidence="5">
    <location>
        <begin position="515"/>
        <end position="527"/>
    </location>
</feature>
<evidence type="ECO:0000256" key="2">
    <source>
        <dbReference type="ARBA" id="ARBA00022737"/>
    </source>
</evidence>
<feature type="transmembrane region" description="Helical" evidence="6">
    <location>
        <begin position="585"/>
        <end position="608"/>
    </location>
</feature>
<dbReference type="SMART" id="SM00032">
    <property type="entry name" value="CCP"/>
    <property type="match status" value="2"/>
</dbReference>
<keyword evidence="4" id="KW-0768">Sushi</keyword>
<keyword evidence="3" id="KW-1015">Disulfide bond</keyword>
<evidence type="ECO:0000256" key="4">
    <source>
        <dbReference type="PROSITE-ProRule" id="PRU00302"/>
    </source>
</evidence>
<keyword evidence="6" id="KW-0472">Membrane</keyword>
<dbReference type="EnsemblMetazoa" id="G6089.6">
    <property type="protein sequence ID" value="G6089.6:cds"/>
    <property type="gene ID" value="G6089"/>
</dbReference>
<feature type="compositionally biased region" description="Polar residues" evidence="5">
    <location>
        <begin position="461"/>
        <end position="473"/>
    </location>
</feature>
<dbReference type="CDD" id="cd00033">
    <property type="entry name" value="CCP"/>
    <property type="match status" value="1"/>
</dbReference>
<feature type="compositionally biased region" description="Polar residues" evidence="5">
    <location>
        <begin position="321"/>
        <end position="340"/>
    </location>
</feature>
<feature type="compositionally biased region" description="Low complexity" evidence="5">
    <location>
        <begin position="425"/>
        <end position="460"/>
    </location>
</feature>
<organism evidence="9 10">
    <name type="scientific">Magallana gigas</name>
    <name type="common">Pacific oyster</name>
    <name type="synonym">Crassostrea gigas</name>
    <dbReference type="NCBI Taxonomy" id="29159"/>
    <lineage>
        <taxon>Eukaryota</taxon>
        <taxon>Metazoa</taxon>
        <taxon>Spiralia</taxon>
        <taxon>Lophotrochozoa</taxon>
        <taxon>Mollusca</taxon>
        <taxon>Bivalvia</taxon>
        <taxon>Autobranchia</taxon>
        <taxon>Pteriomorphia</taxon>
        <taxon>Ostreida</taxon>
        <taxon>Ostreoidea</taxon>
        <taxon>Ostreidae</taxon>
        <taxon>Magallana</taxon>
    </lineage>
</organism>
<feature type="region of interest" description="Disordered" evidence="5">
    <location>
        <begin position="276"/>
        <end position="408"/>
    </location>
</feature>
<feature type="compositionally biased region" description="Polar residues" evidence="5">
    <location>
        <begin position="498"/>
        <end position="507"/>
    </location>
</feature>
<feature type="compositionally biased region" description="Low complexity" evidence="5">
    <location>
        <begin position="474"/>
        <end position="497"/>
    </location>
</feature>
<dbReference type="OrthoDB" id="6162141at2759"/>
<dbReference type="EnsemblMetazoa" id="G6089.3">
    <property type="protein sequence ID" value="G6089.3:cds"/>
    <property type="gene ID" value="G6089"/>
</dbReference>